<gene>
    <name evidence="2" type="ORF">EB796_025286</name>
</gene>
<reference evidence="2" key="1">
    <citation type="submission" date="2020-06" db="EMBL/GenBank/DDBJ databases">
        <title>Draft genome of Bugula neritina, a colonial animal packing powerful symbionts and potential medicines.</title>
        <authorList>
            <person name="Rayko M."/>
        </authorList>
    </citation>
    <scope>NUCLEOTIDE SEQUENCE [LARGE SCALE GENOMIC DNA]</scope>
    <source>
        <strain evidence="2">Kwan_BN1</strain>
    </source>
</reference>
<dbReference type="Proteomes" id="UP000593567">
    <property type="component" value="Unassembled WGS sequence"/>
</dbReference>
<organism evidence="2 3">
    <name type="scientific">Bugula neritina</name>
    <name type="common">Brown bryozoan</name>
    <name type="synonym">Sertularia neritina</name>
    <dbReference type="NCBI Taxonomy" id="10212"/>
    <lineage>
        <taxon>Eukaryota</taxon>
        <taxon>Metazoa</taxon>
        <taxon>Spiralia</taxon>
        <taxon>Lophotrochozoa</taxon>
        <taxon>Bryozoa</taxon>
        <taxon>Gymnolaemata</taxon>
        <taxon>Cheilostomatida</taxon>
        <taxon>Flustrina</taxon>
        <taxon>Buguloidea</taxon>
        <taxon>Bugulidae</taxon>
        <taxon>Bugula</taxon>
    </lineage>
</organism>
<protein>
    <submittedName>
        <fullName evidence="2">Uncharacterized protein</fullName>
    </submittedName>
</protein>
<feature type="compositionally biased region" description="Polar residues" evidence="1">
    <location>
        <begin position="38"/>
        <end position="62"/>
    </location>
</feature>
<name>A0A7J7IR24_BUGNE</name>
<sequence>MWYVVYSAAAEVNSSAFQPNAQSSPNAANAQSIKNAVNNHDSSDATENSDCCGNQPKSLKQSRSVEERMHELEQTVIDLARENARLKRDEREQNSNSIDRLQKESLETKVQVNKNKEDICEMEKRGNEARDQRRALSLKANQTTDDVKDLQVARRGNLLINAKTLNIKQAVCKQLNIITWITTSGCQQSISWNRKAQVMSTAEKALAYIYILCQLAISSGETIP</sequence>
<dbReference type="EMBL" id="VXIV02003545">
    <property type="protein sequence ID" value="KAF6016402.1"/>
    <property type="molecule type" value="Genomic_DNA"/>
</dbReference>
<evidence type="ECO:0000256" key="1">
    <source>
        <dbReference type="SAM" id="MobiDB-lite"/>
    </source>
</evidence>
<proteinExistence type="predicted"/>
<accession>A0A7J7IR24</accession>
<evidence type="ECO:0000313" key="3">
    <source>
        <dbReference type="Proteomes" id="UP000593567"/>
    </source>
</evidence>
<feature type="region of interest" description="Disordered" evidence="1">
    <location>
        <begin position="38"/>
        <end position="67"/>
    </location>
</feature>
<evidence type="ECO:0000313" key="2">
    <source>
        <dbReference type="EMBL" id="KAF6016402.1"/>
    </source>
</evidence>
<comment type="caution">
    <text evidence="2">The sequence shown here is derived from an EMBL/GenBank/DDBJ whole genome shotgun (WGS) entry which is preliminary data.</text>
</comment>
<dbReference type="AlphaFoldDB" id="A0A7J7IR24"/>
<keyword evidence="3" id="KW-1185">Reference proteome</keyword>